<dbReference type="GO" id="GO:0008705">
    <property type="term" value="F:methionine synthase activity"/>
    <property type="evidence" value="ECO:0007669"/>
    <property type="project" value="UniProtKB-EC"/>
</dbReference>
<dbReference type="PANTHER" id="PTHR45833">
    <property type="entry name" value="METHIONINE SYNTHASE"/>
    <property type="match status" value="1"/>
</dbReference>
<proteinExistence type="inferred from homology"/>
<dbReference type="InterPro" id="IPR050554">
    <property type="entry name" value="Met_Synthase/Corrinoid"/>
</dbReference>
<dbReference type="GO" id="GO:0005829">
    <property type="term" value="C:cytosol"/>
    <property type="evidence" value="ECO:0007669"/>
    <property type="project" value="TreeGrafter"/>
</dbReference>
<dbReference type="EC" id="2.1.1.13" evidence="5"/>
<keyword evidence="3 5" id="KW-0808">Transferase</keyword>
<dbReference type="OrthoDB" id="358252at2"/>
<dbReference type="Proteomes" id="UP000238701">
    <property type="component" value="Unassembled WGS sequence"/>
</dbReference>
<evidence type="ECO:0000256" key="2">
    <source>
        <dbReference type="ARBA" id="ARBA00022603"/>
    </source>
</evidence>
<dbReference type="InterPro" id="IPR000489">
    <property type="entry name" value="Pterin-binding_dom"/>
</dbReference>
<dbReference type="PROSITE" id="PS50972">
    <property type="entry name" value="PTERIN_BINDING"/>
    <property type="match status" value="1"/>
</dbReference>
<evidence type="ECO:0000313" key="5">
    <source>
        <dbReference type="EMBL" id="SPF46625.1"/>
    </source>
</evidence>
<feature type="domain" description="Pterin-binding" evidence="4">
    <location>
        <begin position="1"/>
        <end position="266"/>
    </location>
</feature>
<name>A0A2U3L3X4_9BACT</name>
<protein>
    <submittedName>
        <fullName evidence="5">Methionine synthase</fullName>
        <ecNumber evidence="5">2.1.1.13</ecNumber>
    </submittedName>
</protein>
<organism evidence="5 6">
    <name type="scientific">Candidatus Sulfotelmatobacter kueseliae</name>
    <dbReference type="NCBI Taxonomy" id="2042962"/>
    <lineage>
        <taxon>Bacteria</taxon>
        <taxon>Pseudomonadati</taxon>
        <taxon>Acidobacteriota</taxon>
        <taxon>Terriglobia</taxon>
        <taxon>Terriglobales</taxon>
        <taxon>Candidatus Korobacteraceae</taxon>
        <taxon>Candidatus Sulfotelmatobacter</taxon>
    </lineage>
</organism>
<dbReference type="Pfam" id="PF00809">
    <property type="entry name" value="Pterin_bind"/>
    <property type="match status" value="1"/>
</dbReference>
<evidence type="ECO:0000259" key="4">
    <source>
        <dbReference type="PROSITE" id="PS50972"/>
    </source>
</evidence>
<dbReference type="SUPFAM" id="SSF51717">
    <property type="entry name" value="Dihydropteroate synthetase-like"/>
    <property type="match status" value="1"/>
</dbReference>
<gene>
    <name evidence="5" type="ORF">SBA1_670031</name>
</gene>
<evidence type="ECO:0000256" key="3">
    <source>
        <dbReference type="ARBA" id="ARBA00022679"/>
    </source>
</evidence>
<dbReference type="AlphaFoldDB" id="A0A2U3L3X4"/>
<comment type="similarity">
    <text evidence="1">Belongs to the vitamin-B12 dependent methionine synthase family.</text>
</comment>
<keyword evidence="2 5" id="KW-0489">Methyltransferase</keyword>
<dbReference type="GO" id="GO:0042558">
    <property type="term" value="P:pteridine-containing compound metabolic process"/>
    <property type="evidence" value="ECO:0007669"/>
    <property type="project" value="InterPro"/>
</dbReference>
<dbReference type="EMBL" id="OMOD01000163">
    <property type="protein sequence ID" value="SPF46625.1"/>
    <property type="molecule type" value="Genomic_DNA"/>
</dbReference>
<sequence>MLIIGELINCTRKKVGEAAQKRDAEFFKDLARKQAVAGARMVDVNGGLPDQEVELLSWLVDLVQGVVDIPLCLDSADPEALLKALPRCKQRPLVNSISDEPARWAMLPVLKEHRPKVIALCLSESGTPNGVDDRVATASRLVDRLTAEGFALDDIYVDPCVMPLATGPHSQYLLAAVGQIVARYPGVHISAGVSNVSFGLPLRKLVNETFLTLLMAHGLDAAIVDPCDHQMMMNILAAEALLGRDAYCKSYLRAYKEGKLAEVAVA</sequence>
<dbReference type="GO" id="GO:0032259">
    <property type="term" value="P:methylation"/>
    <property type="evidence" value="ECO:0007669"/>
    <property type="project" value="UniProtKB-KW"/>
</dbReference>
<evidence type="ECO:0000313" key="6">
    <source>
        <dbReference type="Proteomes" id="UP000238701"/>
    </source>
</evidence>
<accession>A0A2U3L3X4</accession>
<evidence type="ECO:0000256" key="1">
    <source>
        <dbReference type="ARBA" id="ARBA00010398"/>
    </source>
</evidence>
<dbReference type="Gene3D" id="3.20.20.20">
    <property type="entry name" value="Dihydropteroate synthase-like"/>
    <property type="match status" value="1"/>
</dbReference>
<dbReference type="NCBIfam" id="NF005719">
    <property type="entry name" value="PRK07535.1"/>
    <property type="match status" value="1"/>
</dbReference>
<reference evidence="6" key="1">
    <citation type="submission" date="2018-02" db="EMBL/GenBank/DDBJ databases">
        <authorList>
            <person name="Hausmann B."/>
        </authorList>
    </citation>
    <scope>NUCLEOTIDE SEQUENCE [LARGE SCALE GENOMIC DNA]</scope>
    <source>
        <strain evidence="6">Peat soil MAG SbA1</strain>
    </source>
</reference>
<dbReference type="InterPro" id="IPR011005">
    <property type="entry name" value="Dihydropteroate_synth-like_sf"/>
</dbReference>